<dbReference type="Proteomes" id="UP000215563">
    <property type="component" value="Unassembled WGS sequence"/>
</dbReference>
<evidence type="ECO:0000256" key="2">
    <source>
        <dbReference type="ARBA" id="ARBA00022670"/>
    </source>
</evidence>
<dbReference type="GO" id="GO:0006508">
    <property type="term" value="P:proteolysis"/>
    <property type="evidence" value="ECO:0007669"/>
    <property type="project" value="UniProtKB-KW"/>
</dbReference>
<reference evidence="7 8" key="1">
    <citation type="submission" date="2017-07" db="EMBL/GenBank/DDBJ databases">
        <title>Amycolatopsis alba DSM 44262 Genome sequencing and assembly.</title>
        <authorList>
            <person name="Kaur N."/>
            <person name="Mayilraj S."/>
        </authorList>
    </citation>
    <scope>NUCLEOTIDE SEQUENCE [LARGE SCALE GENOMIC DNA]</scope>
    <source>
        <strain evidence="7 8">DSM 44262</strain>
    </source>
</reference>
<dbReference type="PANTHER" id="PTHR43806:SF11">
    <property type="entry name" value="CEREVISIN-RELATED"/>
    <property type="match status" value="1"/>
</dbReference>
<gene>
    <name evidence="7" type="ORF">CFP75_07895</name>
</gene>
<dbReference type="Pfam" id="PF00082">
    <property type="entry name" value="Peptidase_S8"/>
    <property type="match status" value="1"/>
</dbReference>
<evidence type="ECO:0000259" key="6">
    <source>
        <dbReference type="Pfam" id="PF00082"/>
    </source>
</evidence>
<dbReference type="OrthoDB" id="5177045at2"/>
<dbReference type="InterPro" id="IPR000209">
    <property type="entry name" value="Peptidase_S8/S53_dom"/>
</dbReference>
<dbReference type="PRINTS" id="PR00723">
    <property type="entry name" value="SUBTILISIN"/>
</dbReference>
<evidence type="ECO:0000313" key="8">
    <source>
        <dbReference type="Proteomes" id="UP000215563"/>
    </source>
</evidence>
<dbReference type="PROSITE" id="PS51892">
    <property type="entry name" value="SUBTILASE"/>
    <property type="match status" value="1"/>
</dbReference>
<evidence type="ECO:0000256" key="1">
    <source>
        <dbReference type="ARBA" id="ARBA00011073"/>
    </source>
</evidence>
<dbReference type="GO" id="GO:0004252">
    <property type="term" value="F:serine-type endopeptidase activity"/>
    <property type="evidence" value="ECO:0007669"/>
    <property type="project" value="UniProtKB-UniRule"/>
</dbReference>
<dbReference type="InterPro" id="IPR050131">
    <property type="entry name" value="Peptidase_S8_subtilisin-like"/>
</dbReference>
<keyword evidence="3 5" id="KW-0378">Hydrolase</keyword>
<feature type="active site" description="Charge relay system" evidence="5">
    <location>
        <position position="307"/>
    </location>
</feature>
<sequence length="558" mass="59771">MRDVAMYLRRLPAYIVSEPPRGQSGVTTGMGGHMTIRFVDSNAEEQADSNEARSGYDPAILQELLTRHGARTTAGPVLDTAERRPTAYRRNALLIDADTWNVQAKQDAIRTTLKDAGMVAEDAATEIEGAPIRVTVNPDESGKPVDASKALEQLDKAAQDDASELTPETAAEVHPEPLITTMAGALTLVPWAISVDPVGQFGPQPGAYGKVAVKVLAGLPPRPGPRGGRRPVIAVVDTGLVPHPDLDVFEVNGAPFEDQFITVAPDIQNAIFSSHRKAPTACTMRFKDHEERPSNLLNGTVDEAFGHGTFIAGIIRQAAPAARVLAIKAVNSDRVGYAGDALIALHGILNRVKAAQERPQDEVKRLGMVDIVSFSAGYYADTDRWPGTKQLVKVIDELTARGVLVLAAAGNDATDQRFYPAALSTRPVDEGSGPQVIGVGALNPDGTKSLFSNEAAWVNCWADGVAVISTYPPQVNGPFNPPGVAKLERWGYDPDNFASGYAMWSGTSFATPLVASALAEELMNVAEEDADLALTDLDRESTVKRAREALERARARYR</sequence>
<dbReference type="AlphaFoldDB" id="A0A229S2K9"/>
<name>A0A229S2K9_AMYAL</name>
<accession>A0A229S2K9</accession>
<protein>
    <submittedName>
        <fullName evidence="7">Peptidase S8</fullName>
    </submittedName>
</protein>
<dbReference type="Gene3D" id="3.40.50.200">
    <property type="entry name" value="Peptidase S8/S53 domain"/>
    <property type="match status" value="1"/>
</dbReference>
<dbReference type="PANTHER" id="PTHR43806">
    <property type="entry name" value="PEPTIDASE S8"/>
    <property type="match status" value="1"/>
</dbReference>
<proteinExistence type="inferred from homology"/>
<dbReference type="InterPro" id="IPR036852">
    <property type="entry name" value="Peptidase_S8/S53_dom_sf"/>
</dbReference>
<dbReference type="PROSITE" id="PS00136">
    <property type="entry name" value="SUBTILASE_ASP"/>
    <property type="match status" value="1"/>
</dbReference>
<evidence type="ECO:0000256" key="5">
    <source>
        <dbReference type="PROSITE-ProRule" id="PRU01240"/>
    </source>
</evidence>
<feature type="active site" description="Charge relay system" evidence="5">
    <location>
        <position position="508"/>
    </location>
</feature>
<feature type="active site" description="Charge relay system" evidence="5">
    <location>
        <position position="237"/>
    </location>
</feature>
<dbReference type="SUPFAM" id="SSF52743">
    <property type="entry name" value="Subtilisin-like"/>
    <property type="match status" value="1"/>
</dbReference>
<keyword evidence="4 5" id="KW-0720">Serine protease</keyword>
<dbReference type="InterPro" id="IPR015500">
    <property type="entry name" value="Peptidase_S8_subtilisin-rel"/>
</dbReference>
<evidence type="ECO:0000256" key="4">
    <source>
        <dbReference type="ARBA" id="ARBA00022825"/>
    </source>
</evidence>
<comment type="caution">
    <text evidence="7">The sequence shown here is derived from an EMBL/GenBank/DDBJ whole genome shotgun (WGS) entry which is preliminary data.</text>
</comment>
<dbReference type="InterPro" id="IPR023827">
    <property type="entry name" value="Peptidase_S8_Asp-AS"/>
</dbReference>
<keyword evidence="8" id="KW-1185">Reference proteome</keyword>
<organism evidence="7 8">
    <name type="scientific">Amycolatopsis alba DSM 44262</name>
    <dbReference type="NCBI Taxonomy" id="1125972"/>
    <lineage>
        <taxon>Bacteria</taxon>
        <taxon>Bacillati</taxon>
        <taxon>Actinomycetota</taxon>
        <taxon>Actinomycetes</taxon>
        <taxon>Pseudonocardiales</taxon>
        <taxon>Pseudonocardiaceae</taxon>
        <taxon>Amycolatopsis</taxon>
    </lineage>
</organism>
<feature type="domain" description="Peptidase S8/S53" evidence="6">
    <location>
        <begin position="228"/>
        <end position="520"/>
    </location>
</feature>
<comment type="similarity">
    <text evidence="1 5">Belongs to the peptidase S8 family.</text>
</comment>
<dbReference type="EMBL" id="NMQU01000021">
    <property type="protein sequence ID" value="OXM53106.1"/>
    <property type="molecule type" value="Genomic_DNA"/>
</dbReference>
<keyword evidence="2 5" id="KW-0645">Protease</keyword>
<evidence type="ECO:0000313" key="7">
    <source>
        <dbReference type="EMBL" id="OXM53106.1"/>
    </source>
</evidence>
<evidence type="ECO:0000256" key="3">
    <source>
        <dbReference type="ARBA" id="ARBA00022801"/>
    </source>
</evidence>